<organism evidence="1 2">
    <name type="scientific">Anaeromyxobacter dehalogenans (strain 2CP-C)</name>
    <dbReference type="NCBI Taxonomy" id="290397"/>
    <lineage>
        <taxon>Bacteria</taxon>
        <taxon>Pseudomonadati</taxon>
        <taxon>Myxococcota</taxon>
        <taxon>Myxococcia</taxon>
        <taxon>Myxococcales</taxon>
        <taxon>Cystobacterineae</taxon>
        <taxon>Anaeromyxobacteraceae</taxon>
        <taxon>Anaeromyxobacter</taxon>
    </lineage>
</organism>
<dbReference type="HOGENOM" id="CLU_068418_1_0_7"/>
<dbReference type="KEGG" id="ade:Adeh_0956"/>
<dbReference type="Pfam" id="PF10974">
    <property type="entry name" value="DUF2804"/>
    <property type="match status" value="1"/>
</dbReference>
<dbReference type="RefSeq" id="WP_011420014.1">
    <property type="nucleotide sequence ID" value="NC_007760.1"/>
</dbReference>
<name>Q2IPK0_ANADE</name>
<gene>
    <name evidence="1" type="ordered locus">Adeh_0956</name>
</gene>
<sequence length="343" mass="34425">MDLAPRPLPAAPAAILDAAGAPCLGAYRGTVASAALRPLAPSGLAGSVAHLARAKRWVYVFAAGERAALGLAVVEAGWFAGAFLWALDRAAGRMLVERRGSGLPGVNARVDERPRGGASWRGGGLELRISHGPGGLRVEGAGRGGLALDLSLDAGGAPAPLTVIAPVPGAGPRLTEKRAGLGARGAVRLGGRTLPLDGGSGGADFTAGLLARRTDWRWAFATGRTAGGAPVGFNLCAGFGLPPGDAAENALLAGAGPLALPPVAFAFDPARPLDPWRVESAGGAVRLAFRPEAVHREDVALGVVRTRFAQVAGTFEGVLPAPGGGALAVAGLPGVVEDHRAVW</sequence>
<dbReference type="InterPro" id="IPR021243">
    <property type="entry name" value="DUF2804"/>
</dbReference>
<dbReference type="Proteomes" id="UP000001935">
    <property type="component" value="Chromosome"/>
</dbReference>
<accession>Q2IPK0</accession>
<dbReference type="EMBL" id="CP000251">
    <property type="protein sequence ID" value="ABC80731.1"/>
    <property type="molecule type" value="Genomic_DNA"/>
</dbReference>
<dbReference type="AlphaFoldDB" id="Q2IPK0"/>
<evidence type="ECO:0000313" key="1">
    <source>
        <dbReference type="EMBL" id="ABC80731.1"/>
    </source>
</evidence>
<dbReference type="STRING" id="290397.Adeh_0956"/>
<reference evidence="1" key="1">
    <citation type="submission" date="2006-01" db="EMBL/GenBank/DDBJ databases">
        <title>Complete sequence of Anaeromyxobacter dehalogenans 2CP-C.</title>
        <authorList>
            <consortium name="US DOE Joint Genome Institute"/>
            <person name="Copeland A."/>
            <person name="Lucas S."/>
            <person name="Lapidus A."/>
            <person name="Barry K."/>
            <person name="Detter J.C."/>
            <person name="Glavina T."/>
            <person name="Hammon N."/>
            <person name="Israni S."/>
            <person name="Pitluck S."/>
            <person name="Brettin T."/>
            <person name="Bruce D."/>
            <person name="Han C."/>
            <person name="Tapia R."/>
            <person name="Gilna P."/>
            <person name="Kiss H."/>
            <person name="Schmutz J."/>
            <person name="Larimer F."/>
            <person name="Land M."/>
            <person name="Kyrpides N."/>
            <person name="Anderson I."/>
            <person name="Sanford R.A."/>
            <person name="Ritalahti K.M."/>
            <person name="Thomas H.S."/>
            <person name="Kirby J.R."/>
            <person name="Zhulin I.B."/>
            <person name="Loeffler F.E."/>
            <person name="Richardson P."/>
        </authorList>
    </citation>
    <scope>NUCLEOTIDE SEQUENCE</scope>
    <source>
        <strain evidence="1">2CP-C</strain>
    </source>
</reference>
<evidence type="ECO:0008006" key="3">
    <source>
        <dbReference type="Google" id="ProtNLM"/>
    </source>
</evidence>
<dbReference type="PANTHER" id="PTHR35868">
    <property type="entry name" value="DUF2804 DOMAIN-CONTAINING PROTEIN-RELATED"/>
    <property type="match status" value="1"/>
</dbReference>
<evidence type="ECO:0000313" key="2">
    <source>
        <dbReference type="Proteomes" id="UP000001935"/>
    </source>
</evidence>
<proteinExistence type="predicted"/>
<dbReference type="eggNOG" id="COG3250">
    <property type="taxonomic scope" value="Bacteria"/>
</dbReference>
<dbReference type="OrthoDB" id="5413160at2"/>
<protein>
    <recommendedName>
        <fullName evidence="3">DUF2804 domain-containing protein</fullName>
    </recommendedName>
</protein>
<dbReference type="PANTHER" id="PTHR35868:SF4">
    <property type="entry name" value="DUF2804 DOMAIN-CONTAINING PROTEIN"/>
    <property type="match status" value="1"/>
</dbReference>